<evidence type="ECO:0000313" key="3">
    <source>
        <dbReference type="EMBL" id="KAF2093971.1"/>
    </source>
</evidence>
<dbReference type="InterPro" id="IPR051687">
    <property type="entry name" value="Peroxisomal_Beta-Oxidation"/>
</dbReference>
<proteinExistence type="inferred from homology"/>
<dbReference type="SUPFAM" id="SSF51735">
    <property type="entry name" value="NAD(P)-binding Rossmann-fold domains"/>
    <property type="match status" value="1"/>
</dbReference>
<dbReference type="PANTHER" id="PTHR45024:SF2">
    <property type="entry name" value="SCP2 DOMAIN-CONTAINING PROTEIN"/>
    <property type="match status" value="1"/>
</dbReference>
<accession>A0A9P4M0U8</accession>
<evidence type="ECO:0000256" key="2">
    <source>
        <dbReference type="ARBA" id="ARBA00023002"/>
    </source>
</evidence>
<dbReference type="Gene3D" id="3.40.50.720">
    <property type="entry name" value="NAD(P)-binding Rossmann-like Domain"/>
    <property type="match status" value="1"/>
</dbReference>
<dbReference type="OrthoDB" id="3592703at2759"/>
<keyword evidence="4" id="KW-1185">Reference proteome</keyword>
<dbReference type="InterPro" id="IPR036291">
    <property type="entry name" value="NAD(P)-bd_dom_sf"/>
</dbReference>
<protein>
    <submittedName>
        <fullName evidence="3">NAD(P)-binding protein</fullName>
    </submittedName>
</protein>
<dbReference type="EMBL" id="ML978136">
    <property type="protein sequence ID" value="KAF2093971.1"/>
    <property type="molecule type" value="Genomic_DNA"/>
</dbReference>
<dbReference type="AlphaFoldDB" id="A0A9P4M0U8"/>
<dbReference type="Proteomes" id="UP000799772">
    <property type="component" value="Unassembled WGS sequence"/>
</dbReference>
<sequence length="311" mass="33601">MDASSMPAPCGPDTFTNRTVIVSGGTGKLGRVICRALAEGGANVVVNDINAEATANLVEELVSDGRSAYGITLSAVNGSEIISQTVSKFGRVDAVVNPILGAIPWKHFENLTDDDFRASFEANVLAPISIAKAAWPHFKAQNYGRIVNFTSDGMLGFPTASTYTFSKGALFGVNKTLAMEGAPFNIKVNCVSPIAYAPTMERHIQRFSEDVQELFKTRYKPEGNVPMILALASEGCKISGEVFNTSGWAVGKSVWGVLEGDNQMRTVEECLLKMDQVTTKNTKEVYEPGSMVDFTEFQSNWILGKDSKSKS</sequence>
<evidence type="ECO:0000313" key="4">
    <source>
        <dbReference type="Proteomes" id="UP000799772"/>
    </source>
</evidence>
<dbReference type="InterPro" id="IPR002347">
    <property type="entry name" value="SDR_fam"/>
</dbReference>
<comment type="similarity">
    <text evidence="1">Belongs to the short-chain dehydrogenases/reductases (SDR) family.</text>
</comment>
<name>A0A9P4M0U8_9PEZI</name>
<organism evidence="3 4">
    <name type="scientific">Rhizodiscina lignyota</name>
    <dbReference type="NCBI Taxonomy" id="1504668"/>
    <lineage>
        <taxon>Eukaryota</taxon>
        <taxon>Fungi</taxon>
        <taxon>Dikarya</taxon>
        <taxon>Ascomycota</taxon>
        <taxon>Pezizomycotina</taxon>
        <taxon>Dothideomycetes</taxon>
        <taxon>Pleosporomycetidae</taxon>
        <taxon>Aulographales</taxon>
        <taxon>Rhizodiscinaceae</taxon>
        <taxon>Rhizodiscina</taxon>
    </lineage>
</organism>
<evidence type="ECO:0000256" key="1">
    <source>
        <dbReference type="ARBA" id="ARBA00006484"/>
    </source>
</evidence>
<gene>
    <name evidence="3" type="ORF">NA57DRAFT_80976</name>
</gene>
<keyword evidence="2" id="KW-0560">Oxidoreductase</keyword>
<dbReference type="GO" id="GO:0016491">
    <property type="term" value="F:oxidoreductase activity"/>
    <property type="evidence" value="ECO:0007669"/>
    <property type="project" value="UniProtKB-KW"/>
</dbReference>
<dbReference type="Pfam" id="PF00106">
    <property type="entry name" value="adh_short"/>
    <property type="match status" value="1"/>
</dbReference>
<reference evidence="3" key="1">
    <citation type="journal article" date="2020" name="Stud. Mycol.">
        <title>101 Dothideomycetes genomes: a test case for predicting lifestyles and emergence of pathogens.</title>
        <authorList>
            <person name="Haridas S."/>
            <person name="Albert R."/>
            <person name="Binder M."/>
            <person name="Bloem J."/>
            <person name="Labutti K."/>
            <person name="Salamov A."/>
            <person name="Andreopoulos B."/>
            <person name="Baker S."/>
            <person name="Barry K."/>
            <person name="Bills G."/>
            <person name="Bluhm B."/>
            <person name="Cannon C."/>
            <person name="Castanera R."/>
            <person name="Culley D."/>
            <person name="Daum C."/>
            <person name="Ezra D."/>
            <person name="Gonzalez J."/>
            <person name="Henrissat B."/>
            <person name="Kuo A."/>
            <person name="Liang C."/>
            <person name="Lipzen A."/>
            <person name="Lutzoni F."/>
            <person name="Magnuson J."/>
            <person name="Mondo S."/>
            <person name="Nolan M."/>
            <person name="Ohm R."/>
            <person name="Pangilinan J."/>
            <person name="Park H.-J."/>
            <person name="Ramirez L."/>
            <person name="Alfaro M."/>
            <person name="Sun H."/>
            <person name="Tritt A."/>
            <person name="Yoshinaga Y."/>
            <person name="Zwiers L.-H."/>
            <person name="Turgeon B."/>
            <person name="Goodwin S."/>
            <person name="Spatafora J."/>
            <person name="Crous P."/>
            <person name="Grigoriev I."/>
        </authorList>
    </citation>
    <scope>NUCLEOTIDE SEQUENCE</scope>
    <source>
        <strain evidence="3">CBS 133067</strain>
    </source>
</reference>
<dbReference type="PANTHER" id="PTHR45024">
    <property type="entry name" value="DEHYDROGENASES, SHORT CHAIN"/>
    <property type="match status" value="1"/>
</dbReference>
<dbReference type="PRINTS" id="PR00081">
    <property type="entry name" value="GDHRDH"/>
</dbReference>
<comment type="caution">
    <text evidence="3">The sequence shown here is derived from an EMBL/GenBank/DDBJ whole genome shotgun (WGS) entry which is preliminary data.</text>
</comment>